<proteinExistence type="predicted"/>
<keyword evidence="2" id="KW-1185">Reference proteome</keyword>
<dbReference type="AlphaFoldDB" id="A0AAV3ZZB4"/>
<dbReference type="EMBL" id="BLXT01003024">
    <property type="protein sequence ID" value="GFO00017.1"/>
    <property type="molecule type" value="Genomic_DNA"/>
</dbReference>
<comment type="caution">
    <text evidence="1">The sequence shown here is derived from an EMBL/GenBank/DDBJ whole genome shotgun (WGS) entry which is preliminary data.</text>
</comment>
<dbReference type="Proteomes" id="UP000735302">
    <property type="component" value="Unassembled WGS sequence"/>
</dbReference>
<name>A0AAV3ZZB4_9GAST</name>
<evidence type="ECO:0000313" key="2">
    <source>
        <dbReference type="Proteomes" id="UP000735302"/>
    </source>
</evidence>
<accession>A0AAV3ZZB4</accession>
<gene>
    <name evidence="1" type="ORF">PoB_002652200</name>
</gene>
<organism evidence="1 2">
    <name type="scientific">Plakobranchus ocellatus</name>
    <dbReference type="NCBI Taxonomy" id="259542"/>
    <lineage>
        <taxon>Eukaryota</taxon>
        <taxon>Metazoa</taxon>
        <taxon>Spiralia</taxon>
        <taxon>Lophotrochozoa</taxon>
        <taxon>Mollusca</taxon>
        <taxon>Gastropoda</taxon>
        <taxon>Heterobranchia</taxon>
        <taxon>Euthyneura</taxon>
        <taxon>Panpulmonata</taxon>
        <taxon>Sacoglossa</taxon>
        <taxon>Placobranchoidea</taxon>
        <taxon>Plakobranchidae</taxon>
        <taxon>Plakobranchus</taxon>
    </lineage>
</organism>
<sequence>MNWTGALAAKKTHVLKQLIKRGVLKALAATPSSVLPSTVSVENKSRSVSITTALSAKCVTHTYRGVGGTVASKSALTSTVTFLSRVRVPPPAPWPYGGGPKV</sequence>
<protein>
    <submittedName>
        <fullName evidence="1">Uncharacterized protein</fullName>
    </submittedName>
</protein>
<reference evidence="1 2" key="1">
    <citation type="journal article" date="2021" name="Elife">
        <title>Chloroplast acquisition without the gene transfer in kleptoplastic sea slugs, Plakobranchus ocellatus.</title>
        <authorList>
            <person name="Maeda T."/>
            <person name="Takahashi S."/>
            <person name="Yoshida T."/>
            <person name="Shimamura S."/>
            <person name="Takaki Y."/>
            <person name="Nagai Y."/>
            <person name="Toyoda A."/>
            <person name="Suzuki Y."/>
            <person name="Arimoto A."/>
            <person name="Ishii H."/>
            <person name="Satoh N."/>
            <person name="Nishiyama T."/>
            <person name="Hasebe M."/>
            <person name="Maruyama T."/>
            <person name="Minagawa J."/>
            <person name="Obokata J."/>
            <person name="Shigenobu S."/>
        </authorList>
    </citation>
    <scope>NUCLEOTIDE SEQUENCE [LARGE SCALE GENOMIC DNA]</scope>
</reference>
<evidence type="ECO:0000313" key="1">
    <source>
        <dbReference type="EMBL" id="GFO00017.1"/>
    </source>
</evidence>